<comment type="similarity">
    <text evidence="1">Belongs to the peptidase A24 family.</text>
</comment>
<reference evidence="4" key="1">
    <citation type="submission" date="2021-01" db="EMBL/GenBank/DDBJ databases">
        <title>Whole genome shotgun sequence of Actinoplanes capillaceus NBRC 16408.</title>
        <authorList>
            <person name="Komaki H."/>
            <person name="Tamura T."/>
        </authorList>
    </citation>
    <scope>NUCLEOTIDE SEQUENCE [LARGE SCALE GENOMIC DNA]</scope>
    <source>
        <strain evidence="4">NBRC 16408</strain>
    </source>
</reference>
<feature type="transmembrane region" description="Helical" evidence="2">
    <location>
        <begin position="189"/>
        <end position="215"/>
    </location>
</feature>
<keyword evidence="2" id="KW-1133">Transmembrane helix</keyword>
<dbReference type="PANTHER" id="PTHR30487">
    <property type="entry name" value="TYPE 4 PREPILIN-LIKE PROTEINS LEADER PEPTIDE-PROCESSING ENZYME"/>
    <property type="match status" value="1"/>
</dbReference>
<organism evidence="4">
    <name type="scientific">Actinoplanes campanulatus</name>
    <dbReference type="NCBI Taxonomy" id="113559"/>
    <lineage>
        <taxon>Bacteria</taxon>
        <taxon>Bacillati</taxon>
        <taxon>Actinomycetota</taxon>
        <taxon>Actinomycetes</taxon>
        <taxon>Micromonosporales</taxon>
        <taxon>Micromonosporaceae</taxon>
        <taxon>Actinoplanes</taxon>
    </lineage>
</organism>
<dbReference type="EMBL" id="BOMF01000172">
    <property type="protein sequence ID" value="GID51155.1"/>
    <property type="molecule type" value="Genomic_DNA"/>
</dbReference>
<dbReference type="PANTHER" id="PTHR30487:SF0">
    <property type="entry name" value="PREPILIN LEADER PEPTIDASE_N-METHYLTRANSFERASE-RELATED"/>
    <property type="match status" value="1"/>
</dbReference>
<proteinExistence type="inferred from homology"/>
<comment type="caution">
    <text evidence="4">The sequence shown here is derived from an EMBL/GenBank/DDBJ whole genome shotgun (WGS) entry which is preliminary data.</text>
</comment>
<evidence type="ECO:0000259" key="3">
    <source>
        <dbReference type="Pfam" id="PF01478"/>
    </source>
</evidence>
<evidence type="ECO:0000256" key="1">
    <source>
        <dbReference type="ARBA" id="ARBA00005801"/>
    </source>
</evidence>
<feature type="transmembrane region" description="Helical" evidence="2">
    <location>
        <begin position="98"/>
        <end position="118"/>
    </location>
</feature>
<protein>
    <recommendedName>
        <fullName evidence="3">Prepilin type IV endopeptidase peptidase domain-containing protein</fullName>
    </recommendedName>
</protein>
<feature type="transmembrane region" description="Helical" evidence="2">
    <location>
        <begin position="149"/>
        <end position="168"/>
    </location>
</feature>
<feature type="domain" description="Prepilin type IV endopeptidase peptidase" evidence="3">
    <location>
        <begin position="103"/>
        <end position="208"/>
    </location>
</feature>
<evidence type="ECO:0000313" key="4">
    <source>
        <dbReference type="EMBL" id="GID51155.1"/>
    </source>
</evidence>
<dbReference type="Gene3D" id="1.20.120.1220">
    <property type="match status" value="1"/>
</dbReference>
<evidence type="ECO:0000256" key="2">
    <source>
        <dbReference type="SAM" id="Phobius"/>
    </source>
</evidence>
<keyword evidence="2" id="KW-0472">Membrane</keyword>
<keyword evidence="2" id="KW-0812">Transmembrane</keyword>
<name>A0ABQ3WY25_9ACTN</name>
<dbReference type="RefSeq" id="WP_204301128.1">
    <property type="nucleotide sequence ID" value="NZ_BAAAGQ010000057.1"/>
</dbReference>
<dbReference type="Pfam" id="PF01478">
    <property type="entry name" value="Peptidase_A24"/>
    <property type="match status" value="1"/>
</dbReference>
<sequence>MELTLLAAATLGILAGPWLRGLIAAHTVAFQQPLHTDCRLCGTPAVTAAAAGIIAVAPLDGRCPRCRHPVGPVPGSTETVAATVLAAVAWAAPSSWLLATWTLFALLGVALASIDIAVLRLPDPLTITATGLATTLAATTAITTGRPGVLVTTLLGAAALGALYAVAVRRGMGRGDAYLAVAIGANLGAHRFSAVITATILAILLAGATSAVLLAAHRVHRGQPMPYGVFLLTGALATILLTAAGVLT</sequence>
<dbReference type="InterPro" id="IPR000045">
    <property type="entry name" value="Prepilin_IV_endopep_pep"/>
</dbReference>
<feature type="transmembrane region" description="Helical" evidence="2">
    <location>
        <begin position="227"/>
        <end position="247"/>
    </location>
</feature>
<feature type="transmembrane region" description="Helical" evidence="2">
    <location>
        <begin position="125"/>
        <end position="143"/>
    </location>
</feature>
<dbReference type="InterPro" id="IPR050882">
    <property type="entry name" value="Prepilin_peptidase/N-MTase"/>
</dbReference>
<gene>
    <name evidence="4" type="ORF">Aca07nite_84300</name>
</gene>
<accession>A0ABQ3WY25</accession>